<evidence type="ECO:0000256" key="5">
    <source>
        <dbReference type="ARBA" id="ARBA00022776"/>
    </source>
</evidence>
<dbReference type="GO" id="GO:0051301">
    <property type="term" value="P:cell division"/>
    <property type="evidence" value="ECO:0007669"/>
    <property type="project" value="UniProtKB-KW"/>
</dbReference>
<evidence type="ECO:0000256" key="7">
    <source>
        <dbReference type="ARBA" id="ARBA00023242"/>
    </source>
</evidence>
<dbReference type="GO" id="GO:0000444">
    <property type="term" value="C:MIS12/MIND type complex"/>
    <property type="evidence" value="ECO:0007669"/>
    <property type="project" value="InterPro"/>
</dbReference>
<comment type="subcellular location">
    <subcellularLocation>
        <location evidence="2">Chromosome</location>
        <location evidence="2">Centromere</location>
        <location evidence="2">Kinetochore</location>
    </subcellularLocation>
    <subcellularLocation>
        <location evidence="1">Nucleus</location>
    </subcellularLocation>
</comment>
<dbReference type="KEGG" id="pcw:110211926"/>
<protein>
    <submittedName>
        <fullName evidence="12">Polyamine-modulated factor 1-like isoform X1</fullName>
    </submittedName>
</protein>
<dbReference type="InterPro" id="IPR007128">
    <property type="entry name" value="PMF1/Nnf1"/>
</dbReference>
<dbReference type="AlphaFoldDB" id="A0A6P5KNK8"/>
<sequence length="263" mass="29703">MANASGSNVGSSSAEVVGGEESSLAEGSSTAHIPKVKLLDTVVDTFLQKLVSAGSYERFAKCYKRFYKLQPEMTRLIYDQFITQLQTSIREEVSTIKEEGNLEAVLNSLDKIVEEAEDRKEPAWRPSGIPEDDVRSTLIPYFLQQQSSLKRLVQEQERENVKLAEMVLEGRKQVLELQQQIQARKQAWQMLTQVPKTLAKEQAPQLLLLSRLLSSCPTFRQTALRLSWEPPFSAFYLTGLRRGSLLQTLVPFLWAGVVEMASH</sequence>
<dbReference type="GO" id="GO:0005634">
    <property type="term" value="C:nucleus"/>
    <property type="evidence" value="ECO:0007669"/>
    <property type="project" value="UniProtKB-SubCell"/>
</dbReference>
<keyword evidence="11" id="KW-1185">Reference proteome</keyword>
<evidence type="ECO:0000256" key="6">
    <source>
        <dbReference type="ARBA" id="ARBA00022838"/>
    </source>
</evidence>
<evidence type="ECO:0000256" key="8">
    <source>
        <dbReference type="ARBA" id="ARBA00023306"/>
    </source>
</evidence>
<proteinExistence type="predicted"/>
<keyword evidence="5" id="KW-0498">Mitosis</keyword>
<evidence type="ECO:0000256" key="1">
    <source>
        <dbReference type="ARBA" id="ARBA00004123"/>
    </source>
</evidence>
<evidence type="ECO:0000313" key="12">
    <source>
        <dbReference type="RefSeq" id="XP_020847200.1"/>
    </source>
</evidence>
<keyword evidence="3" id="KW-0158">Chromosome</keyword>
<evidence type="ECO:0000256" key="9">
    <source>
        <dbReference type="ARBA" id="ARBA00023328"/>
    </source>
</evidence>
<dbReference type="PANTHER" id="PTHR15459:SF3">
    <property type="entry name" value="POLYAMINE-MODULATED FACTOR 1"/>
    <property type="match status" value="1"/>
</dbReference>
<evidence type="ECO:0000256" key="10">
    <source>
        <dbReference type="SAM" id="MobiDB-lite"/>
    </source>
</evidence>
<evidence type="ECO:0000256" key="4">
    <source>
        <dbReference type="ARBA" id="ARBA00022618"/>
    </source>
</evidence>
<evidence type="ECO:0000256" key="3">
    <source>
        <dbReference type="ARBA" id="ARBA00022454"/>
    </source>
</evidence>
<keyword evidence="9" id="KW-0137">Centromere</keyword>
<keyword evidence="4" id="KW-0132">Cell division</keyword>
<dbReference type="GO" id="GO:0007059">
    <property type="term" value="P:chromosome segregation"/>
    <property type="evidence" value="ECO:0007669"/>
    <property type="project" value="TreeGrafter"/>
</dbReference>
<name>A0A6P5KNK8_PHACI</name>
<reference evidence="12" key="1">
    <citation type="submission" date="2025-08" db="UniProtKB">
        <authorList>
            <consortium name="RefSeq"/>
        </authorList>
    </citation>
    <scope>IDENTIFICATION</scope>
    <source>
        <tissue evidence="12">Spleen</tissue>
    </source>
</reference>
<dbReference type="RefSeq" id="XP_020847200.1">
    <property type="nucleotide sequence ID" value="XM_020991541.1"/>
</dbReference>
<keyword evidence="7" id="KW-0539">Nucleus</keyword>
<dbReference type="GeneID" id="110211926"/>
<dbReference type="Pfam" id="PF03980">
    <property type="entry name" value="Nnf1"/>
    <property type="match status" value="1"/>
</dbReference>
<keyword evidence="6" id="KW-0995">Kinetochore</keyword>
<keyword evidence="8" id="KW-0131">Cell cycle</keyword>
<dbReference type="PANTHER" id="PTHR15459">
    <property type="entry name" value="POLYAMINE-MODULATED FACTOR 1"/>
    <property type="match status" value="1"/>
</dbReference>
<evidence type="ECO:0000313" key="11">
    <source>
        <dbReference type="Proteomes" id="UP000515140"/>
    </source>
</evidence>
<evidence type="ECO:0000256" key="2">
    <source>
        <dbReference type="ARBA" id="ARBA00004629"/>
    </source>
</evidence>
<dbReference type="Proteomes" id="UP000515140">
    <property type="component" value="Unplaced"/>
</dbReference>
<accession>A0A6P5KNK8</accession>
<organism evidence="11 12">
    <name type="scientific">Phascolarctos cinereus</name>
    <name type="common">Koala</name>
    <dbReference type="NCBI Taxonomy" id="38626"/>
    <lineage>
        <taxon>Eukaryota</taxon>
        <taxon>Metazoa</taxon>
        <taxon>Chordata</taxon>
        <taxon>Craniata</taxon>
        <taxon>Vertebrata</taxon>
        <taxon>Euteleostomi</taxon>
        <taxon>Mammalia</taxon>
        <taxon>Metatheria</taxon>
        <taxon>Diprotodontia</taxon>
        <taxon>Phascolarctidae</taxon>
        <taxon>Phascolarctos</taxon>
    </lineage>
</organism>
<feature type="region of interest" description="Disordered" evidence="10">
    <location>
        <begin position="1"/>
        <end position="25"/>
    </location>
</feature>
<gene>
    <name evidence="12" type="primary">LOC110211926</name>
</gene>
<dbReference type="FunCoup" id="A0A6P5KNK8">
    <property type="interactions" value="1504"/>
</dbReference>
<dbReference type="InParanoid" id="A0A6P5KNK8"/>